<accession>A0A6B0GSW5</accession>
<protein>
    <recommendedName>
        <fullName evidence="3">Small CPxCG-related zinc finger protein</fullName>
    </recommendedName>
</protein>
<evidence type="ECO:0008006" key="3">
    <source>
        <dbReference type="Google" id="ProtNLM"/>
    </source>
</evidence>
<keyword evidence="2" id="KW-1185">Reference proteome</keyword>
<comment type="caution">
    <text evidence="1">The sequence shown here is derived from an EMBL/GenBank/DDBJ whole genome shotgun (WGS) entry which is preliminary data.</text>
</comment>
<dbReference type="OrthoDB" id="103460at2157"/>
<dbReference type="EMBL" id="WSZK01000026">
    <property type="protein sequence ID" value="MWG35753.1"/>
    <property type="molecule type" value="Genomic_DNA"/>
</dbReference>
<sequence>MAPPVDRRCPDCGVTLESMTVRTDDGFTVRVVSDENREGLLGSLGVKEKHPLGAAVCPECGLARMYADLDD</sequence>
<evidence type="ECO:0000313" key="2">
    <source>
        <dbReference type="Proteomes" id="UP000451471"/>
    </source>
</evidence>
<dbReference type="Proteomes" id="UP000451471">
    <property type="component" value="Unassembled WGS sequence"/>
</dbReference>
<evidence type="ECO:0000313" key="1">
    <source>
        <dbReference type="EMBL" id="MWG35753.1"/>
    </source>
</evidence>
<gene>
    <name evidence="1" type="ORF">GQS65_14880</name>
</gene>
<dbReference type="RefSeq" id="WP_158205422.1">
    <property type="nucleotide sequence ID" value="NZ_WSZK01000026.1"/>
</dbReference>
<name>A0A6B0GSW5_9EURY</name>
<proteinExistence type="predicted"/>
<dbReference type="AlphaFoldDB" id="A0A6B0GSW5"/>
<reference evidence="1 2" key="1">
    <citation type="submission" date="2019-12" db="EMBL/GenBank/DDBJ databases">
        <title>Halocatena pleomorpha gen. nov. sp. nov., an extremely halophilic archaeon of family Halobacteriaceae isolated from saltpan soil.</title>
        <authorList>
            <person name="Pal Y."/>
            <person name="Verma A."/>
            <person name="Krishnamurthi S."/>
            <person name="Kumar P."/>
        </authorList>
    </citation>
    <scope>NUCLEOTIDE SEQUENCE [LARGE SCALE GENOMIC DNA]</scope>
    <source>
        <strain evidence="1 2">JCM 16495</strain>
    </source>
</reference>
<organism evidence="1 2">
    <name type="scientific">Halomarina oriensis</name>
    <dbReference type="NCBI Taxonomy" id="671145"/>
    <lineage>
        <taxon>Archaea</taxon>
        <taxon>Methanobacteriati</taxon>
        <taxon>Methanobacteriota</taxon>
        <taxon>Stenosarchaea group</taxon>
        <taxon>Halobacteria</taxon>
        <taxon>Halobacteriales</taxon>
        <taxon>Natronomonadaceae</taxon>
        <taxon>Halomarina</taxon>
    </lineage>
</organism>